<organism evidence="1 2">
    <name type="scientific">Amycolatopsis thermophila</name>
    <dbReference type="NCBI Taxonomy" id="206084"/>
    <lineage>
        <taxon>Bacteria</taxon>
        <taxon>Bacillati</taxon>
        <taxon>Actinomycetota</taxon>
        <taxon>Actinomycetes</taxon>
        <taxon>Pseudonocardiales</taxon>
        <taxon>Pseudonocardiaceae</taxon>
        <taxon>Amycolatopsis</taxon>
    </lineage>
</organism>
<reference evidence="1 2" key="1">
    <citation type="submission" date="2023-07" db="EMBL/GenBank/DDBJ databases">
        <title>Sequencing the genomes of 1000 actinobacteria strains.</title>
        <authorList>
            <person name="Klenk H.-P."/>
        </authorList>
    </citation>
    <scope>NUCLEOTIDE SEQUENCE [LARGE SCALE GENOMIC DNA]</scope>
    <source>
        <strain evidence="1 2">DSM 45805</strain>
    </source>
</reference>
<keyword evidence="2" id="KW-1185">Reference proteome</keyword>
<proteinExistence type="predicted"/>
<dbReference type="EMBL" id="JAUSUT010000001">
    <property type="protein sequence ID" value="MDQ0378320.1"/>
    <property type="molecule type" value="Genomic_DNA"/>
</dbReference>
<name>A0ABU0ESP1_9PSEU</name>
<accession>A0ABU0ESP1</accession>
<dbReference type="Proteomes" id="UP001229651">
    <property type="component" value="Unassembled WGS sequence"/>
</dbReference>
<evidence type="ECO:0000313" key="2">
    <source>
        <dbReference type="Proteomes" id="UP001229651"/>
    </source>
</evidence>
<dbReference type="RefSeq" id="WP_306990988.1">
    <property type="nucleotide sequence ID" value="NZ_JAUSUT010000001.1"/>
</dbReference>
<gene>
    <name evidence="1" type="ORF">FB470_002314</name>
</gene>
<sequence>MFVVYCETCETRTLMGIDEVEWVHNLTPGVISVTTACPRGHPTVILTGDRFRPKADPRIPDRVPSLWVRAYRHPAKWWARLLGRLLRKYEVQRDLHDRLYRPIP</sequence>
<protein>
    <submittedName>
        <fullName evidence="1">Uncharacterized protein</fullName>
    </submittedName>
</protein>
<evidence type="ECO:0000313" key="1">
    <source>
        <dbReference type="EMBL" id="MDQ0378320.1"/>
    </source>
</evidence>
<comment type="caution">
    <text evidence="1">The sequence shown here is derived from an EMBL/GenBank/DDBJ whole genome shotgun (WGS) entry which is preliminary data.</text>
</comment>